<sequence length="37" mass="4485">MRVLPQQSMIRLDKLRLKQSIRKTGQKAPGPYFRRMR</sequence>
<proteinExistence type="predicted"/>
<evidence type="ECO:0000313" key="1">
    <source>
        <dbReference type="EMBL" id="GAY77698.1"/>
    </source>
</evidence>
<comment type="caution">
    <text evidence="1">The sequence shown here is derived from an EMBL/GenBank/DDBJ whole genome shotgun (WGS) entry which is preliminary data.</text>
</comment>
<reference evidence="1 2" key="1">
    <citation type="submission" date="2017-11" db="EMBL/GenBank/DDBJ databases">
        <title>Draft Genome Sequence of Sporolactobacillus inulinus NBRC 111894 Isolated from Koso, a Japanese Sugar-Vegetable Fermented Beverage.</title>
        <authorList>
            <person name="Chiou T.Y."/>
            <person name="Oshima K."/>
            <person name="Suda W."/>
            <person name="Hattori M."/>
            <person name="Takahashi T."/>
        </authorList>
    </citation>
    <scope>NUCLEOTIDE SEQUENCE [LARGE SCALE GENOMIC DNA]</scope>
    <source>
        <strain evidence="1 2">NBRC111894</strain>
    </source>
</reference>
<evidence type="ECO:0000313" key="2">
    <source>
        <dbReference type="Proteomes" id="UP000319716"/>
    </source>
</evidence>
<gene>
    <name evidence="1" type="ORF">NBRC111894_3252</name>
</gene>
<organism evidence="1 2">
    <name type="scientific">Sporolactobacillus inulinus</name>
    <dbReference type="NCBI Taxonomy" id="2078"/>
    <lineage>
        <taxon>Bacteria</taxon>
        <taxon>Bacillati</taxon>
        <taxon>Bacillota</taxon>
        <taxon>Bacilli</taxon>
        <taxon>Bacillales</taxon>
        <taxon>Sporolactobacillaceae</taxon>
        <taxon>Sporolactobacillus</taxon>
    </lineage>
</organism>
<name>A0A4Y1ZGU8_9BACL</name>
<accession>A0A4Y1ZGU8</accession>
<dbReference type="Proteomes" id="UP000319716">
    <property type="component" value="Unassembled WGS sequence"/>
</dbReference>
<dbReference type="EMBL" id="BEXB01000031">
    <property type="protein sequence ID" value="GAY77698.1"/>
    <property type="molecule type" value="Genomic_DNA"/>
</dbReference>
<dbReference type="AlphaFoldDB" id="A0A4Y1ZGU8"/>
<protein>
    <submittedName>
        <fullName evidence="1">Uncharacterized protein</fullName>
    </submittedName>
</protein>